<dbReference type="Gene3D" id="3.40.50.2300">
    <property type="match status" value="2"/>
</dbReference>
<sequence>MTGRTALSVAATVCLISAPLSGCSTSALGHSDPGLGPAGKPIVIAAVKGLTGSLSSFDGPPVITAQMAVDDINSRGGVDGHPLQLIKVDTQSDVSHDQQATLHAIKKGASFIIAPCDFDTGAPVAIVAQAAQLVAMSDCAGAPEFGKQGIGPYAFTMGLVAQSEGAALAQFAAGRNWHRAFILRDTTLEYHRQVTDGFIDRFAGDGNQIVSQATFEGQDNSISTQIGRIRDSGPIDFILLMSFPPGGASALRQLRAAGINVPVLASNSFDGDYWKSAVANVSDVYYTNYSSLSGDDPDSARTAVIERFKQITGGYPSNTNVVTGYSVIQAFKIAAERCTCRSGPGLVTAFESFKNEPLLVGPTTFTDTLHVDPVRPLLVMQIDGGRSRFVTEIAFSSPPHLPL</sequence>
<dbReference type="InterPro" id="IPR051010">
    <property type="entry name" value="BCAA_transport"/>
</dbReference>
<dbReference type="InterPro" id="IPR028081">
    <property type="entry name" value="Leu-bd"/>
</dbReference>
<keyword evidence="2" id="KW-0813">Transport</keyword>
<dbReference type="GO" id="GO:0006865">
    <property type="term" value="P:amino acid transport"/>
    <property type="evidence" value="ECO:0007669"/>
    <property type="project" value="UniProtKB-KW"/>
</dbReference>
<organism evidence="7 8">
    <name type="scientific">Mycobacterium aquaticum</name>
    <dbReference type="NCBI Taxonomy" id="1927124"/>
    <lineage>
        <taxon>Bacteria</taxon>
        <taxon>Bacillati</taxon>
        <taxon>Actinomycetota</taxon>
        <taxon>Actinomycetes</taxon>
        <taxon>Mycobacteriales</taxon>
        <taxon>Mycobacteriaceae</taxon>
        <taxon>Mycobacterium</taxon>
    </lineage>
</organism>
<evidence type="ECO:0000256" key="2">
    <source>
        <dbReference type="ARBA" id="ARBA00022448"/>
    </source>
</evidence>
<feature type="domain" description="Leucine-binding protein" evidence="6">
    <location>
        <begin position="41"/>
        <end position="385"/>
    </location>
</feature>
<evidence type="ECO:0000256" key="3">
    <source>
        <dbReference type="ARBA" id="ARBA00022729"/>
    </source>
</evidence>
<evidence type="ECO:0000256" key="1">
    <source>
        <dbReference type="ARBA" id="ARBA00010062"/>
    </source>
</evidence>
<dbReference type="OrthoDB" id="4502276at2"/>
<dbReference type="InterPro" id="IPR028082">
    <property type="entry name" value="Peripla_BP_I"/>
</dbReference>
<dbReference type="PANTHER" id="PTHR30483">
    <property type="entry name" value="LEUCINE-SPECIFIC-BINDING PROTEIN"/>
    <property type="match status" value="1"/>
</dbReference>
<keyword evidence="3 5" id="KW-0732">Signal</keyword>
<dbReference type="Pfam" id="PF13458">
    <property type="entry name" value="Peripla_BP_6"/>
    <property type="match status" value="1"/>
</dbReference>
<dbReference type="PANTHER" id="PTHR30483:SF6">
    <property type="entry name" value="PERIPLASMIC BINDING PROTEIN OF ABC TRANSPORTER FOR NATURAL AMINO ACIDS"/>
    <property type="match status" value="1"/>
</dbReference>
<dbReference type="AlphaFoldDB" id="A0A1X0BA70"/>
<keyword evidence="4" id="KW-0029">Amino-acid transport</keyword>
<dbReference type="EMBL" id="MVHF01000002">
    <property type="protein sequence ID" value="ORA39241.1"/>
    <property type="molecule type" value="Genomic_DNA"/>
</dbReference>
<dbReference type="SUPFAM" id="SSF53822">
    <property type="entry name" value="Periplasmic binding protein-like I"/>
    <property type="match status" value="1"/>
</dbReference>
<evidence type="ECO:0000313" key="8">
    <source>
        <dbReference type="Proteomes" id="UP000192448"/>
    </source>
</evidence>
<feature type="signal peptide" evidence="5">
    <location>
        <begin position="1"/>
        <end position="22"/>
    </location>
</feature>
<feature type="chain" id="PRO_5038683000" description="Leucine-binding protein domain-containing protein" evidence="5">
    <location>
        <begin position="23"/>
        <end position="403"/>
    </location>
</feature>
<name>A0A1X0BA70_9MYCO</name>
<evidence type="ECO:0000259" key="6">
    <source>
        <dbReference type="Pfam" id="PF13458"/>
    </source>
</evidence>
<dbReference type="PRINTS" id="PR00337">
    <property type="entry name" value="LEUILEVALBP"/>
</dbReference>
<dbReference type="InterPro" id="IPR000709">
    <property type="entry name" value="Leu_Ile_Val-bd"/>
</dbReference>
<dbReference type="RefSeq" id="WP_083160449.1">
    <property type="nucleotide sequence ID" value="NZ_MVHF01000002.1"/>
</dbReference>
<reference evidence="7 8" key="1">
    <citation type="submission" date="2017-02" db="EMBL/GenBank/DDBJ databases">
        <title>The new phylogeny of genus Mycobacterium.</title>
        <authorList>
            <person name="Tortoli E."/>
            <person name="Trovato A."/>
            <person name="Cirillo D.M."/>
        </authorList>
    </citation>
    <scope>NUCLEOTIDE SEQUENCE [LARGE SCALE GENOMIC DNA]</scope>
    <source>
        <strain evidence="7 8">RW6</strain>
    </source>
</reference>
<gene>
    <name evidence="7" type="ORF">BST13_02970</name>
</gene>
<dbReference type="STRING" id="1927124.BST13_02970"/>
<keyword evidence="8" id="KW-1185">Reference proteome</keyword>
<dbReference type="Proteomes" id="UP000192448">
    <property type="component" value="Unassembled WGS sequence"/>
</dbReference>
<evidence type="ECO:0000256" key="4">
    <source>
        <dbReference type="ARBA" id="ARBA00022970"/>
    </source>
</evidence>
<comment type="similarity">
    <text evidence="1">Belongs to the leucine-binding protein family.</text>
</comment>
<proteinExistence type="inferred from homology"/>
<evidence type="ECO:0000256" key="5">
    <source>
        <dbReference type="SAM" id="SignalP"/>
    </source>
</evidence>
<protein>
    <recommendedName>
        <fullName evidence="6">Leucine-binding protein domain-containing protein</fullName>
    </recommendedName>
</protein>
<evidence type="ECO:0000313" key="7">
    <source>
        <dbReference type="EMBL" id="ORA39241.1"/>
    </source>
</evidence>
<accession>A0A1X0BA70</accession>
<comment type="caution">
    <text evidence="7">The sequence shown here is derived from an EMBL/GenBank/DDBJ whole genome shotgun (WGS) entry which is preliminary data.</text>
</comment>